<protein>
    <submittedName>
        <fullName evidence="1">Uncharacterized protein</fullName>
    </submittedName>
</protein>
<dbReference type="EMBL" id="OU466862">
    <property type="protein sequence ID" value="CAH2071497.1"/>
    <property type="molecule type" value="Genomic_DNA"/>
</dbReference>
<organism evidence="1 2">
    <name type="scientific">Thlaspi arvense</name>
    <name type="common">Field penny-cress</name>
    <dbReference type="NCBI Taxonomy" id="13288"/>
    <lineage>
        <taxon>Eukaryota</taxon>
        <taxon>Viridiplantae</taxon>
        <taxon>Streptophyta</taxon>
        <taxon>Embryophyta</taxon>
        <taxon>Tracheophyta</taxon>
        <taxon>Spermatophyta</taxon>
        <taxon>Magnoliopsida</taxon>
        <taxon>eudicotyledons</taxon>
        <taxon>Gunneridae</taxon>
        <taxon>Pentapetalae</taxon>
        <taxon>rosids</taxon>
        <taxon>malvids</taxon>
        <taxon>Brassicales</taxon>
        <taxon>Brassicaceae</taxon>
        <taxon>Thlaspideae</taxon>
        <taxon>Thlaspi</taxon>
    </lineage>
</organism>
<keyword evidence="2" id="KW-1185">Reference proteome</keyword>
<reference evidence="1 2" key="1">
    <citation type="submission" date="2022-03" db="EMBL/GenBank/DDBJ databases">
        <authorList>
            <person name="Nunn A."/>
            <person name="Chopra R."/>
            <person name="Nunn A."/>
            <person name="Contreras Garrido A."/>
        </authorList>
    </citation>
    <scope>NUCLEOTIDE SEQUENCE [LARGE SCALE GENOMIC DNA]</scope>
</reference>
<sequence length="121" mass="14068">MRVSNSRFRSKLPHDSVEEIPKSQMVLQTSVEPSNLILVKRRNLEACLTPLETGLKINETDGLKVSGKDYENENRYLSFIYNGLKVSRQRFEAKKDSEMEDNEGLRKRHKELVVHVYGRMS</sequence>
<evidence type="ECO:0000313" key="1">
    <source>
        <dbReference type="EMBL" id="CAH2071497.1"/>
    </source>
</evidence>
<evidence type="ECO:0000313" key="2">
    <source>
        <dbReference type="Proteomes" id="UP000836841"/>
    </source>
</evidence>
<dbReference type="Proteomes" id="UP000836841">
    <property type="component" value="Chromosome 6"/>
</dbReference>
<name>A0AAU9STD8_THLAR</name>
<accession>A0AAU9STD8</accession>
<proteinExistence type="predicted"/>
<dbReference type="AlphaFoldDB" id="A0AAU9STD8"/>
<gene>
    <name evidence="1" type="ORF">TAV2_LOCUS21807</name>
</gene>